<comment type="caution">
    <text evidence="1">The sequence shown here is derived from an EMBL/GenBank/DDBJ whole genome shotgun (WGS) entry which is preliminary data.</text>
</comment>
<dbReference type="SUPFAM" id="SSF50129">
    <property type="entry name" value="GroES-like"/>
    <property type="match status" value="1"/>
</dbReference>
<sequence>MKAIVCEQIEQFIYVEVEEPTVGVGEALLRIQRIGICSVLPSYRGALSLFMREYC</sequence>
<keyword evidence="2" id="KW-1185">Reference proteome</keyword>
<evidence type="ECO:0000313" key="2">
    <source>
        <dbReference type="Proteomes" id="UP000838821"/>
    </source>
</evidence>
<dbReference type="Proteomes" id="UP000838821">
    <property type="component" value="Unassembled WGS sequence"/>
</dbReference>
<proteinExistence type="predicted"/>
<organism evidence="1 2">
    <name type="scientific">Paenibacillus allorhizoplanae</name>
    <dbReference type="NCBI Taxonomy" id="2905648"/>
    <lineage>
        <taxon>Bacteria</taxon>
        <taxon>Bacillati</taxon>
        <taxon>Bacillota</taxon>
        <taxon>Bacilli</taxon>
        <taxon>Bacillales</taxon>
        <taxon>Paenibacillaceae</taxon>
        <taxon>Paenibacillus</taxon>
    </lineage>
</organism>
<accession>A0ABN8H859</accession>
<evidence type="ECO:0000313" key="1">
    <source>
        <dbReference type="EMBL" id="CAH1226790.1"/>
    </source>
</evidence>
<protein>
    <submittedName>
        <fullName evidence="1">Uncharacterized protein</fullName>
    </submittedName>
</protein>
<dbReference type="InterPro" id="IPR011032">
    <property type="entry name" value="GroES-like_sf"/>
</dbReference>
<dbReference type="EMBL" id="CAKMMW010000027">
    <property type="protein sequence ID" value="CAH1226790.1"/>
    <property type="molecule type" value="Genomic_DNA"/>
</dbReference>
<name>A0ABN8H859_9BACL</name>
<dbReference type="RefSeq" id="WP_236292150.1">
    <property type="nucleotide sequence ID" value="NZ_CAKMMW010000027.1"/>
</dbReference>
<dbReference type="Gene3D" id="3.90.180.10">
    <property type="entry name" value="Medium-chain alcohol dehydrogenases, catalytic domain"/>
    <property type="match status" value="1"/>
</dbReference>
<reference evidence="1" key="1">
    <citation type="submission" date="2022-01" db="EMBL/GenBank/DDBJ databases">
        <authorList>
            <person name="Criscuolo A."/>
        </authorList>
    </citation>
    <scope>NUCLEOTIDE SEQUENCE</scope>
    <source>
        <strain evidence="1">CIP111891</strain>
    </source>
</reference>
<gene>
    <name evidence="1" type="ORF">PAECIP111891_05998</name>
</gene>